<protein>
    <submittedName>
        <fullName evidence="2">Unnamed protein product</fullName>
    </submittedName>
</protein>
<feature type="region of interest" description="Disordered" evidence="1">
    <location>
        <begin position="1"/>
        <end position="24"/>
    </location>
</feature>
<evidence type="ECO:0000313" key="3">
    <source>
        <dbReference type="Proteomes" id="UP001165121"/>
    </source>
</evidence>
<gene>
    <name evidence="2" type="ORF">Pfra01_002050700</name>
</gene>
<keyword evidence="3" id="KW-1185">Reference proteome</keyword>
<evidence type="ECO:0000313" key="2">
    <source>
        <dbReference type="EMBL" id="GMF51020.1"/>
    </source>
</evidence>
<organism evidence="2 3">
    <name type="scientific">Phytophthora fragariaefolia</name>
    <dbReference type="NCBI Taxonomy" id="1490495"/>
    <lineage>
        <taxon>Eukaryota</taxon>
        <taxon>Sar</taxon>
        <taxon>Stramenopiles</taxon>
        <taxon>Oomycota</taxon>
        <taxon>Peronosporomycetes</taxon>
        <taxon>Peronosporales</taxon>
        <taxon>Peronosporaceae</taxon>
        <taxon>Phytophthora</taxon>
    </lineage>
</organism>
<proteinExistence type="predicted"/>
<dbReference type="AlphaFoldDB" id="A0A9W6Y2F8"/>
<name>A0A9W6Y2F8_9STRA</name>
<comment type="caution">
    <text evidence="2">The sequence shown here is derived from an EMBL/GenBank/DDBJ whole genome shotgun (WGS) entry which is preliminary data.</text>
</comment>
<accession>A0A9W6Y2F8</accession>
<dbReference type="EMBL" id="BSXT01002803">
    <property type="protein sequence ID" value="GMF51020.1"/>
    <property type="molecule type" value="Genomic_DNA"/>
</dbReference>
<dbReference type="Proteomes" id="UP001165121">
    <property type="component" value="Unassembled WGS sequence"/>
</dbReference>
<evidence type="ECO:0000256" key="1">
    <source>
        <dbReference type="SAM" id="MobiDB-lite"/>
    </source>
</evidence>
<sequence length="306" mass="33443">MHLKTTRPDAIQHQASQQQASLQPDVHQQSSLAFPFNAAATQRRKTSTARSVLHLGCAISPGKAKTEGYPLDSDALALVVAVRCSAVNVDYKSGAYQEALNAAELLSATPSNSLPAALGTLAEATRCCYASVRRYSSVGLSPSNSIACATVNWSQEYHSDHHASRIGARRWRSLRSQIEMTAVLKLNWRAVQSIRKGRSTYSLHLVPNSTESRAFRTSTSSANKTLRVTKIVAPFVNRTKGPPRRESYRQGRSKVERADNEGFQLLRSCATDIIEYAVDSGPQRVTRYAGSTNAGQASFDITWSGR</sequence>
<reference evidence="2" key="1">
    <citation type="submission" date="2023-04" db="EMBL/GenBank/DDBJ databases">
        <title>Phytophthora fragariaefolia NBRC 109709.</title>
        <authorList>
            <person name="Ichikawa N."/>
            <person name="Sato H."/>
            <person name="Tonouchi N."/>
        </authorList>
    </citation>
    <scope>NUCLEOTIDE SEQUENCE</scope>
    <source>
        <strain evidence="2">NBRC 109709</strain>
    </source>
</reference>
<feature type="compositionally biased region" description="Low complexity" evidence="1">
    <location>
        <begin position="12"/>
        <end position="23"/>
    </location>
</feature>